<evidence type="ECO:0000256" key="1">
    <source>
        <dbReference type="SAM" id="SignalP"/>
    </source>
</evidence>
<protein>
    <submittedName>
        <fullName evidence="2">Uncharacterized protein</fullName>
    </submittedName>
</protein>
<keyword evidence="1" id="KW-0732">Signal</keyword>
<gene>
    <name evidence="2" type="ORF">JTE90_022255</name>
</gene>
<reference evidence="2 3" key="1">
    <citation type="journal article" date="2022" name="Nat. Ecol. Evol.">
        <title>A masculinizing supergene underlies an exaggerated male reproductive morph in a spider.</title>
        <authorList>
            <person name="Hendrickx F."/>
            <person name="De Corte Z."/>
            <person name="Sonet G."/>
            <person name="Van Belleghem S.M."/>
            <person name="Kostlbacher S."/>
            <person name="Vangestel C."/>
        </authorList>
    </citation>
    <scope>NUCLEOTIDE SEQUENCE [LARGE SCALE GENOMIC DNA]</scope>
    <source>
        <strain evidence="2">W744_W776</strain>
    </source>
</reference>
<feature type="signal peptide" evidence="1">
    <location>
        <begin position="1"/>
        <end position="18"/>
    </location>
</feature>
<evidence type="ECO:0000313" key="3">
    <source>
        <dbReference type="Proteomes" id="UP000827092"/>
    </source>
</evidence>
<sequence length="67" mass="7773">MHPIFFTNFLFIMVSLQSLFPIRRPALRIKDIYANKLLEDAVAAYGQDAHCCILGCVGARRDWEREM</sequence>
<name>A0AAV6VWZ9_9ARAC</name>
<proteinExistence type="predicted"/>
<accession>A0AAV6VWZ9</accession>
<evidence type="ECO:0000313" key="2">
    <source>
        <dbReference type="EMBL" id="KAG8200633.1"/>
    </source>
</evidence>
<dbReference type="EMBL" id="JAFNEN010000014">
    <property type="protein sequence ID" value="KAG8200633.1"/>
    <property type="molecule type" value="Genomic_DNA"/>
</dbReference>
<dbReference type="Proteomes" id="UP000827092">
    <property type="component" value="Unassembled WGS sequence"/>
</dbReference>
<keyword evidence="3" id="KW-1185">Reference proteome</keyword>
<organism evidence="2 3">
    <name type="scientific">Oedothorax gibbosus</name>
    <dbReference type="NCBI Taxonomy" id="931172"/>
    <lineage>
        <taxon>Eukaryota</taxon>
        <taxon>Metazoa</taxon>
        <taxon>Ecdysozoa</taxon>
        <taxon>Arthropoda</taxon>
        <taxon>Chelicerata</taxon>
        <taxon>Arachnida</taxon>
        <taxon>Araneae</taxon>
        <taxon>Araneomorphae</taxon>
        <taxon>Entelegynae</taxon>
        <taxon>Araneoidea</taxon>
        <taxon>Linyphiidae</taxon>
        <taxon>Erigoninae</taxon>
        <taxon>Oedothorax</taxon>
    </lineage>
</organism>
<dbReference type="AlphaFoldDB" id="A0AAV6VWZ9"/>
<comment type="caution">
    <text evidence="2">The sequence shown here is derived from an EMBL/GenBank/DDBJ whole genome shotgun (WGS) entry which is preliminary data.</text>
</comment>
<feature type="chain" id="PRO_5043316564" evidence="1">
    <location>
        <begin position="19"/>
        <end position="67"/>
    </location>
</feature>